<evidence type="ECO:0000256" key="2">
    <source>
        <dbReference type="ARBA" id="ARBA00022475"/>
    </source>
</evidence>
<dbReference type="GO" id="GO:0005886">
    <property type="term" value="C:plasma membrane"/>
    <property type="evidence" value="ECO:0007669"/>
    <property type="project" value="UniProtKB-SubCell"/>
</dbReference>
<keyword evidence="3 7" id="KW-0812">Transmembrane</keyword>
<dbReference type="PANTHER" id="PTHR30572:SF4">
    <property type="entry name" value="ABC TRANSPORTER PERMEASE YTRF"/>
    <property type="match status" value="1"/>
</dbReference>
<organism evidence="9 10">
    <name type="scientific">Cryobacterium tepidiphilum</name>
    <dbReference type="NCBI Taxonomy" id="2486026"/>
    <lineage>
        <taxon>Bacteria</taxon>
        <taxon>Bacillati</taxon>
        <taxon>Actinomycetota</taxon>
        <taxon>Actinomycetes</taxon>
        <taxon>Micrococcales</taxon>
        <taxon>Microbacteriaceae</taxon>
        <taxon>Cryobacterium</taxon>
    </lineage>
</organism>
<evidence type="ECO:0000256" key="6">
    <source>
        <dbReference type="ARBA" id="ARBA00038076"/>
    </source>
</evidence>
<dbReference type="AlphaFoldDB" id="A0A3M8LFB6"/>
<keyword evidence="10" id="KW-1185">Reference proteome</keyword>
<dbReference type="Pfam" id="PF02687">
    <property type="entry name" value="FtsX"/>
    <property type="match status" value="1"/>
</dbReference>
<feature type="transmembrane region" description="Helical" evidence="7">
    <location>
        <begin position="875"/>
        <end position="898"/>
    </location>
</feature>
<evidence type="ECO:0000259" key="8">
    <source>
        <dbReference type="Pfam" id="PF02687"/>
    </source>
</evidence>
<feature type="transmembrane region" description="Helical" evidence="7">
    <location>
        <begin position="834"/>
        <end position="855"/>
    </location>
</feature>
<feature type="transmembrane region" description="Helical" evidence="7">
    <location>
        <begin position="21"/>
        <end position="42"/>
    </location>
</feature>
<evidence type="ECO:0000313" key="10">
    <source>
        <dbReference type="Proteomes" id="UP000279859"/>
    </source>
</evidence>
<evidence type="ECO:0000256" key="5">
    <source>
        <dbReference type="ARBA" id="ARBA00023136"/>
    </source>
</evidence>
<keyword evidence="4 7" id="KW-1133">Transmembrane helix</keyword>
<accession>A0A3M8LFB6</accession>
<feature type="transmembrane region" description="Helical" evidence="7">
    <location>
        <begin position="547"/>
        <end position="570"/>
    </location>
</feature>
<name>A0A3M8LFB6_9MICO</name>
<keyword evidence="2" id="KW-1003">Cell membrane</keyword>
<evidence type="ECO:0000256" key="3">
    <source>
        <dbReference type="ARBA" id="ARBA00022692"/>
    </source>
</evidence>
<dbReference type="EMBL" id="RDSR01000006">
    <property type="protein sequence ID" value="RNE64015.1"/>
    <property type="molecule type" value="Genomic_DNA"/>
</dbReference>
<dbReference type="RefSeq" id="WP_123045287.1">
    <property type="nucleotide sequence ID" value="NZ_RDSR01000006.1"/>
</dbReference>
<keyword evidence="5 7" id="KW-0472">Membrane</keyword>
<feature type="transmembrane region" description="Helical" evidence="7">
    <location>
        <begin position="493"/>
        <end position="513"/>
    </location>
</feature>
<dbReference type="InterPro" id="IPR003838">
    <property type="entry name" value="ABC3_permease_C"/>
</dbReference>
<comment type="caution">
    <text evidence="9">The sequence shown here is derived from an EMBL/GenBank/DDBJ whole genome shotgun (WGS) entry which is preliminary data.</text>
</comment>
<evidence type="ECO:0000256" key="1">
    <source>
        <dbReference type="ARBA" id="ARBA00004651"/>
    </source>
</evidence>
<sequence length="913" mass="92006">MSVRSSRRSLPGLVARQAATGVGTTLTVAVIVFAIALLASGAPRAVAALFTDSLRAAVAGTAPGERNLTVTARGLPAPGPGTPEASALPGPLEAVWGRHEAGLASVRADMPAALRRVTGPAQYVVTVDPAPALPVAPIGAPHTQLSLAFDPHLAERVTIVEGPAPGAITGDLPSDAPIGILLSRASAERMQLAVGDERMLTLPGGSRQLVALRGIFEATDPDADYWEQVASSLHPTVLSAGMEPVVFGLAYADPASWPKLQPFAMYAKTQVWYPVLPERMTAAGAPAFAEGLRAFTRLPHAIGAADAASVGGSFPPVSSVAFASKLGRVVQEVAVRTAATSAVLAMTAAGPIGVALGALLLGARLIVDRRTTALRLAAARGASPGQLRAVLAAEGAVVGLPAAAAGTLVAALLVPGPPSLAGLLLPALVGLVPVALLAGSLPRDGRRRRTDLQRNRHRVILEVLIVGLAAASVLLLTQRGLTTATAHLGVDPLLAAAPLLLSLAACVLVLRLYPIPLQLLITRMKAGRGLVGFLGAVRAVRDPLAGFAPVLAMVVGVSVAVFSVGVLATVNAGVDAAARAATGADVRISAPYLSAEQLAAVGDLPGVASVAPVDEVGTTLTIDGGREPAAVLSAPVADLAAVQGGVPAALNVPARLGQAADDHMPVVVSADLAAGLGPDSHLELAGITLDVVGTAPSVSPLTNRRDWLFVDRANAEALTGYAPAPGLALVDLTADSDVRAATDGIRRVLGPDAVIDTPADAAQAAGADPAVRGLQAALLLAVLVAWLLTALTVILTLVLGTPARARLLALLRALGAPPRAAGSLVAWEIGPVAVNALVVGTVLGCALPLVVLAGVDLRPFTHGQVQPAFRLDPGLLAVVLGGFAVVVIAASAFALRLARRADQAGQLRSSEEG</sequence>
<comment type="similarity">
    <text evidence="6">Belongs to the ABC-4 integral membrane protein family.</text>
</comment>
<dbReference type="GO" id="GO:0022857">
    <property type="term" value="F:transmembrane transporter activity"/>
    <property type="evidence" value="ECO:0007669"/>
    <property type="project" value="TreeGrafter"/>
</dbReference>
<comment type="subcellular location">
    <subcellularLocation>
        <location evidence="1">Cell membrane</location>
        <topology evidence="1">Multi-pass membrane protein</topology>
    </subcellularLocation>
</comment>
<reference evidence="9 10" key="1">
    <citation type="submission" date="2018-11" db="EMBL/GenBank/DDBJ databases">
        <title>Cryobacterium sp. nov., isolated from rhizosphere soil of lettuce.</title>
        <authorList>
            <person name="Wang Y."/>
        </authorList>
    </citation>
    <scope>NUCLEOTIDE SEQUENCE [LARGE SCALE GENOMIC DNA]</scope>
    <source>
        <strain evidence="9 10">NEAU-85</strain>
    </source>
</reference>
<protein>
    <submittedName>
        <fullName evidence="9">FtsX-like permease family protein</fullName>
    </submittedName>
</protein>
<gene>
    <name evidence="9" type="ORF">EEJ31_05470</name>
</gene>
<feature type="domain" description="ABC3 transporter permease C-terminal" evidence="8">
    <location>
        <begin position="780"/>
        <end position="901"/>
    </location>
</feature>
<feature type="transmembrane region" description="Helical" evidence="7">
    <location>
        <begin position="342"/>
        <end position="367"/>
    </location>
</feature>
<evidence type="ECO:0000313" key="9">
    <source>
        <dbReference type="EMBL" id="RNE64015.1"/>
    </source>
</evidence>
<evidence type="ECO:0000256" key="4">
    <source>
        <dbReference type="ARBA" id="ARBA00022989"/>
    </source>
</evidence>
<feature type="transmembrane region" description="Helical" evidence="7">
    <location>
        <begin position="420"/>
        <end position="438"/>
    </location>
</feature>
<dbReference type="OrthoDB" id="3719151at2"/>
<evidence type="ECO:0000256" key="7">
    <source>
        <dbReference type="SAM" id="Phobius"/>
    </source>
</evidence>
<feature type="transmembrane region" description="Helical" evidence="7">
    <location>
        <begin position="459"/>
        <end position="481"/>
    </location>
</feature>
<dbReference type="InterPro" id="IPR050250">
    <property type="entry name" value="Macrolide_Exporter_MacB"/>
</dbReference>
<dbReference type="Proteomes" id="UP000279859">
    <property type="component" value="Unassembled WGS sequence"/>
</dbReference>
<feature type="transmembrane region" description="Helical" evidence="7">
    <location>
        <begin position="777"/>
        <end position="799"/>
    </location>
</feature>
<feature type="transmembrane region" description="Helical" evidence="7">
    <location>
        <begin position="387"/>
        <end position="414"/>
    </location>
</feature>
<proteinExistence type="inferred from homology"/>
<dbReference type="PANTHER" id="PTHR30572">
    <property type="entry name" value="MEMBRANE COMPONENT OF TRANSPORTER-RELATED"/>
    <property type="match status" value="1"/>
</dbReference>